<keyword evidence="1" id="KW-0472">Membrane</keyword>
<evidence type="ECO:0000256" key="1">
    <source>
        <dbReference type="SAM" id="Phobius"/>
    </source>
</evidence>
<protein>
    <recommendedName>
        <fullName evidence="3">PH domain-containing protein</fullName>
    </recommendedName>
</protein>
<feature type="transmembrane region" description="Helical" evidence="1">
    <location>
        <begin position="29"/>
        <end position="49"/>
    </location>
</feature>
<keyword evidence="1" id="KW-1133">Transmembrane helix</keyword>
<sequence>MTSERIEELRVPFDPGKTQERALRWRRLFRGRIITFCITCAIVAALYFWGGDRFRDSGTVVIYAVVIGLSVVWMVLYLLIYLRVKQLAGLVGTGTALCIDRRGVEVAGVSVPWSEVTEIAAAKGRWGRGPQLEVRRTSGDSLRVPFDHMDIRPATLDMTARAYSAGRHGVGLQALDT</sequence>
<name>A0A6J4NC96_9ACTN</name>
<evidence type="ECO:0008006" key="3">
    <source>
        <dbReference type="Google" id="ProtNLM"/>
    </source>
</evidence>
<dbReference type="AlphaFoldDB" id="A0A6J4NC96"/>
<gene>
    <name evidence="2" type="ORF">AVDCRST_MAG75-780</name>
</gene>
<organism evidence="2">
    <name type="scientific">uncultured Propionibacteriaceae bacterium</name>
    <dbReference type="NCBI Taxonomy" id="257457"/>
    <lineage>
        <taxon>Bacteria</taxon>
        <taxon>Bacillati</taxon>
        <taxon>Actinomycetota</taxon>
        <taxon>Actinomycetes</taxon>
        <taxon>Propionibacteriales</taxon>
        <taxon>Propionibacteriaceae</taxon>
        <taxon>environmental samples</taxon>
    </lineage>
</organism>
<accession>A0A6J4NC96</accession>
<feature type="transmembrane region" description="Helical" evidence="1">
    <location>
        <begin position="61"/>
        <end position="82"/>
    </location>
</feature>
<dbReference type="EMBL" id="CADCUO010000047">
    <property type="protein sequence ID" value="CAA9378768.1"/>
    <property type="molecule type" value="Genomic_DNA"/>
</dbReference>
<keyword evidence="1" id="KW-0812">Transmembrane</keyword>
<evidence type="ECO:0000313" key="2">
    <source>
        <dbReference type="EMBL" id="CAA9378768.1"/>
    </source>
</evidence>
<reference evidence="2" key="1">
    <citation type="submission" date="2020-02" db="EMBL/GenBank/DDBJ databases">
        <authorList>
            <person name="Meier V. D."/>
        </authorList>
    </citation>
    <scope>NUCLEOTIDE SEQUENCE</scope>
    <source>
        <strain evidence="2">AVDCRST_MAG75</strain>
    </source>
</reference>
<proteinExistence type="predicted"/>